<protein>
    <submittedName>
        <fullName evidence="1">Uncharacterized protein</fullName>
    </submittedName>
</protein>
<evidence type="ECO:0000313" key="2">
    <source>
        <dbReference type="Proteomes" id="UP001180020"/>
    </source>
</evidence>
<reference evidence="1" key="2">
    <citation type="submission" date="2023-06" db="EMBL/GenBank/DDBJ databases">
        <authorList>
            <person name="Ma L."/>
            <person name="Liu K.-W."/>
            <person name="Li Z."/>
            <person name="Hsiao Y.-Y."/>
            <person name="Qi Y."/>
            <person name="Fu T."/>
            <person name="Tang G."/>
            <person name="Zhang D."/>
            <person name="Sun W.-H."/>
            <person name="Liu D.-K."/>
            <person name="Li Y."/>
            <person name="Chen G.-Z."/>
            <person name="Liu X.-D."/>
            <person name="Liao X.-Y."/>
            <person name="Jiang Y.-T."/>
            <person name="Yu X."/>
            <person name="Hao Y."/>
            <person name="Huang J."/>
            <person name="Zhao X.-W."/>
            <person name="Ke S."/>
            <person name="Chen Y.-Y."/>
            <person name="Wu W.-L."/>
            <person name="Hsu J.-L."/>
            <person name="Lin Y.-F."/>
            <person name="Huang M.-D."/>
            <person name="Li C.-Y."/>
            <person name="Huang L."/>
            <person name="Wang Z.-W."/>
            <person name="Zhao X."/>
            <person name="Zhong W.-Y."/>
            <person name="Peng D.-H."/>
            <person name="Ahmad S."/>
            <person name="Lan S."/>
            <person name="Zhang J.-S."/>
            <person name="Tsai W.-C."/>
            <person name="Van De Peer Y."/>
            <person name="Liu Z.-J."/>
        </authorList>
    </citation>
    <scope>NUCLEOTIDE SEQUENCE</scope>
    <source>
        <strain evidence="1">CP</strain>
        <tissue evidence="1">Leaves</tissue>
    </source>
</reference>
<keyword evidence="2" id="KW-1185">Reference proteome</keyword>
<sequence length="222" mass="25049">MIILLEVEPIYVVDKNLLDHFNTVFLGPNEPEFTATLKTAAGNHPQMKGQKRASFVWNIIVRRLIRIGGTALARKQTPSANLWWRSSDDGTLEPRSWTSSSEEEALRRRWRSRVVGKAEAGAGVEPEQGICIESDRIHFVCTHFKSYHYLNTLAFIKRGTFFASRDRSKSLNGVHQHKMEGKCFVEIARSNPMSQTLDQLQQALTQQPLLSGQCALLEATPA</sequence>
<proteinExistence type="predicted"/>
<reference evidence="1" key="1">
    <citation type="journal article" date="2023" name="Nat. Commun.">
        <title>Diploid and tetraploid genomes of Acorus and the evolution of monocots.</title>
        <authorList>
            <person name="Ma L."/>
            <person name="Liu K.W."/>
            <person name="Li Z."/>
            <person name="Hsiao Y.Y."/>
            <person name="Qi Y."/>
            <person name="Fu T."/>
            <person name="Tang G.D."/>
            <person name="Zhang D."/>
            <person name="Sun W.H."/>
            <person name="Liu D.K."/>
            <person name="Li Y."/>
            <person name="Chen G.Z."/>
            <person name="Liu X.D."/>
            <person name="Liao X.Y."/>
            <person name="Jiang Y.T."/>
            <person name="Yu X."/>
            <person name="Hao Y."/>
            <person name="Huang J."/>
            <person name="Zhao X.W."/>
            <person name="Ke S."/>
            <person name="Chen Y.Y."/>
            <person name="Wu W.L."/>
            <person name="Hsu J.L."/>
            <person name="Lin Y.F."/>
            <person name="Huang M.D."/>
            <person name="Li C.Y."/>
            <person name="Huang L."/>
            <person name="Wang Z.W."/>
            <person name="Zhao X."/>
            <person name="Zhong W.Y."/>
            <person name="Peng D.H."/>
            <person name="Ahmad S."/>
            <person name="Lan S."/>
            <person name="Zhang J.S."/>
            <person name="Tsai W.C."/>
            <person name="Van de Peer Y."/>
            <person name="Liu Z.J."/>
        </authorList>
    </citation>
    <scope>NUCLEOTIDE SEQUENCE</scope>
    <source>
        <strain evidence="1">CP</strain>
    </source>
</reference>
<evidence type="ECO:0000313" key="1">
    <source>
        <dbReference type="EMBL" id="KAK1297275.1"/>
    </source>
</evidence>
<gene>
    <name evidence="1" type="ORF">QJS10_CPB15g00031</name>
</gene>
<dbReference type="EMBL" id="JAUJYO010000015">
    <property type="protein sequence ID" value="KAK1297275.1"/>
    <property type="molecule type" value="Genomic_DNA"/>
</dbReference>
<accession>A0AAV9D808</accession>
<dbReference type="Proteomes" id="UP001180020">
    <property type="component" value="Unassembled WGS sequence"/>
</dbReference>
<organism evidence="1 2">
    <name type="scientific">Acorus calamus</name>
    <name type="common">Sweet flag</name>
    <dbReference type="NCBI Taxonomy" id="4465"/>
    <lineage>
        <taxon>Eukaryota</taxon>
        <taxon>Viridiplantae</taxon>
        <taxon>Streptophyta</taxon>
        <taxon>Embryophyta</taxon>
        <taxon>Tracheophyta</taxon>
        <taxon>Spermatophyta</taxon>
        <taxon>Magnoliopsida</taxon>
        <taxon>Liliopsida</taxon>
        <taxon>Acoraceae</taxon>
        <taxon>Acorus</taxon>
    </lineage>
</organism>
<comment type="caution">
    <text evidence="1">The sequence shown here is derived from an EMBL/GenBank/DDBJ whole genome shotgun (WGS) entry which is preliminary data.</text>
</comment>
<name>A0AAV9D808_ACOCL</name>
<dbReference type="AlphaFoldDB" id="A0AAV9D808"/>